<dbReference type="Proteomes" id="UP000094236">
    <property type="component" value="Unassembled WGS sequence"/>
</dbReference>
<sequence>MSSTAATVNNELDEYNVEEKYQVLPQALNHPSSLMSSTTANNDLTNVSLKSIIASKYTLLNTSLLELFNIVHQKLGNEEIFQNDLDIGHYNEWYENLQAEFNELKNQDKSGTHDELDKKSSELSSLLKEAIKNCPKDFKLKFKSGDGFKIHKKKFKSKKIDYLKASDFSSATEPEIPVEVEPESEPSKEELNSEEKEVEEKDADEKDAEEKDTEEKDTEEKDAEQKDVEQKVAEEKDAEQKDVEDKDAVEEVVAKEKDNEKLVELANEEEAATAEKMEED</sequence>
<proteinExistence type="predicted"/>
<feature type="compositionally biased region" description="Basic and acidic residues" evidence="1">
    <location>
        <begin position="223"/>
        <end position="246"/>
    </location>
</feature>
<organism evidence="2 3">
    <name type="scientific">Pachysolen tannophilus NRRL Y-2460</name>
    <dbReference type="NCBI Taxonomy" id="669874"/>
    <lineage>
        <taxon>Eukaryota</taxon>
        <taxon>Fungi</taxon>
        <taxon>Dikarya</taxon>
        <taxon>Ascomycota</taxon>
        <taxon>Saccharomycotina</taxon>
        <taxon>Pichiomycetes</taxon>
        <taxon>Pachysolenaceae</taxon>
        <taxon>Pachysolen</taxon>
    </lineage>
</organism>
<evidence type="ECO:0000256" key="1">
    <source>
        <dbReference type="SAM" id="MobiDB-lite"/>
    </source>
</evidence>
<protein>
    <submittedName>
        <fullName evidence="2">Uncharacterized protein</fullName>
    </submittedName>
</protein>
<dbReference type="EMBL" id="KV454012">
    <property type="protein sequence ID" value="ODV97212.1"/>
    <property type="molecule type" value="Genomic_DNA"/>
</dbReference>
<feature type="region of interest" description="Disordered" evidence="1">
    <location>
        <begin position="169"/>
        <end position="280"/>
    </location>
</feature>
<feature type="compositionally biased region" description="Basic and acidic residues" evidence="1">
    <location>
        <begin position="185"/>
        <end position="199"/>
    </location>
</feature>
<feature type="compositionally biased region" description="Basic and acidic residues" evidence="1">
    <location>
        <begin position="252"/>
        <end position="263"/>
    </location>
</feature>
<feature type="compositionally biased region" description="Acidic residues" evidence="1">
    <location>
        <begin position="200"/>
        <end position="222"/>
    </location>
</feature>
<name>A0A1E4TZM9_PACTA</name>
<accession>A0A1E4TZM9</accession>
<evidence type="ECO:0000313" key="3">
    <source>
        <dbReference type="Proteomes" id="UP000094236"/>
    </source>
</evidence>
<keyword evidence="3" id="KW-1185">Reference proteome</keyword>
<reference evidence="3" key="1">
    <citation type="submission" date="2016-05" db="EMBL/GenBank/DDBJ databases">
        <title>Comparative genomics of biotechnologically important yeasts.</title>
        <authorList>
            <consortium name="DOE Joint Genome Institute"/>
            <person name="Riley R."/>
            <person name="Haridas S."/>
            <person name="Wolfe K.H."/>
            <person name="Lopes M.R."/>
            <person name="Hittinger C.T."/>
            <person name="Goker M."/>
            <person name="Salamov A."/>
            <person name="Wisecaver J."/>
            <person name="Long T.M."/>
            <person name="Aerts A.L."/>
            <person name="Barry K."/>
            <person name="Choi C."/>
            <person name="Clum A."/>
            <person name="Coughlan A.Y."/>
            <person name="Deshpande S."/>
            <person name="Douglass A.P."/>
            <person name="Hanson S.J."/>
            <person name="Klenk H.-P."/>
            <person name="Labutti K."/>
            <person name="Lapidus A."/>
            <person name="Lindquist E."/>
            <person name="Lipzen A."/>
            <person name="Meier-Kolthoff J.P."/>
            <person name="Ohm R.A."/>
            <person name="Otillar R.P."/>
            <person name="Pangilinan J."/>
            <person name="Peng Y."/>
            <person name="Rokas A."/>
            <person name="Rosa C.A."/>
            <person name="Scheuner C."/>
            <person name="Sibirny A.A."/>
            <person name="Slot J.C."/>
            <person name="Stielow J.B."/>
            <person name="Sun H."/>
            <person name="Kurtzman C.P."/>
            <person name="Blackwell M."/>
            <person name="Grigoriev I.V."/>
            <person name="Jeffries T.W."/>
        </authorList>
    </citation>
    <scope>NUCLEOTIDE SEQUENCE [LARGE SCALE GENOMIC DNA]</scope>
    <source>
        <strain evidence="3">NRRL Y-2460</strain>
    </source>
</reference>
<dbReference type="AlphaFoldDB" id="A0A1E4TZM9"/>
<evidence type="ECO:0000313" key="2">
    <source>
        <dbReference type="EMBL" id="ODV97212.1"/>
    </source>
</evidence>
<dbReference type="OrthoDB" id="3996108at2759"/>
<gene>
    <name evidence="2" type="ORF">PACTADRAFT_74761</name>
</gene>